<evidence type="ECO:0000259" key="10">
    <source>
        <dbReference type="Pfam" id="PF07885"/>
    </source>
</evidence>
<gene>
    <name evidence="11" type="ORF">Ocin01_07944</name>
</gene>
<feature type="compositionally biased region" description="Polar residues" evidence="8">
    <location>
        <begin position="142"/>
        <end position="163"/>
    </location>
</feature>
<name>A0A1D2N0B8_ORCCI</name>
<keyword evidence="3 9" id="KW-0812">Transmembrane</keyword>
<dbReference type="GO" id="GO:0015271">
    <property type="term" value="F:outward rectifier potassium channel activity"/>
    <property type="evidence" value="ECO:0007669"/>
    <property type="project" value="TreeGrafter"/>
</dbReference>
<sequence length="223" mass="24729">MRELSKERRRRRRMSLAGGLNEHAVFAVGSGASAVGDYWNVGHKEMKEDGEQIGPSQRAHHMNESTRDNNECEANEVTIPISTCLAVFFCYILLGSILFSWWEGWEYFEGSYFCFVSLVTIGFSDMVPGRRRNIVSANVDSKSNTGSNIQQGDGSGASSNISARVSAPGSNGREESLDHVDGQLILCSIYILFGMALMAMCFHLTQERFFTTAKKLGRALHLI</sequence>
<evidence type="ECO:0000256" key="2">
    <source>
        <dbReference type="ARBA" id="ARBA00022448"/>
    </source>
</evidence>
<dbReference type="AlphaFoldDB" id="A0A1D2N0B8"/>
<comment type="subcellular location">
    <subcellularLocation>
        <location evidence="1">Membrane</location>
        <topology evidence="1">Multi-pass membrane protein</topology>
    </subcellularLocation>
</comment>
<dbReference type="PANTHER" id="PTHR11003">
    <property type="entry name" value="POTASSIUM CHANNEL, SUBFAMILY K"/>
    <property type="match status" value="1"/>
</dbReference>
<dbReference type="InterPro" id="IPR013099">
    <property type="entry name" value="K_chnl_dom"/>
</dbReference>
<dbReference type="PANTHER" id="PTHR11003:SF352">
    <property type="entry name" value="BCDNA.GH04802-RELATED"/>
    <property type="match status" value="1"/>
</dbReference>
<comment type="caution">
    <text evidence="11">The sequence shown here is derived from an EMBL/GenBank/DDBJ whole genome shotgun (WGS) entry which is preliminary data.</text>
</comment>
<keyword evidence="7 11" id="KW-0407">Ion channel</keyword>
<keyword evidence="4 9" id="KW-1133">Transmembrane helix</keyword>
<reference evidence="11 12" key="1">
    <citation type="journal article" date="2016" name="Genome Biol. Evol.">
        <title>Gene Family Evolution Reflects Adaptation to Soil Environmental Stressors in the Genome of the Collembolan Orchesella cincta.</title>
        <authorList>
            <person name="Faddeeva-Vakhrusheva A."/>
            <person name="Derks M.F."/>
            <person name="Anvar S.Y."/>
            <person name="Agamennone V."/>
            <person name="Suring W."/>
            <person name="Smit S."/>
            <person name="van Straalen N.M."/>
            <person name="Roelofs D."/>
        </authorList>
    </citation>
    <scope>NUCLEOTIDE SEQUENCE [LARGE SCALE GENOMIC DNA]</scope>
    <source>
        <tissue evidence="11">Mixed pool</tissue>
    </source>
</reference>
<dbReference type="InterPro" id="IPR003280">
    <property type="entry name" value="2pore_dom_K_chnl"/>
</dbReference>
<feature type="region of interest" description="Disordered" evidence="8">
    <location>
        <begin position="142"/>
        <end position="176"/>
    </location>
</feature>
<organism evidence="11 12">
    <name type="scientific">Orchesella cincta</name>
    <name type="common">Springtail</name>
    <name type="synonym">Podura cincta</name>
    <dbReference type="NCBI Taxonomy" id="48709"/>
    <lineage>
        <taxon>Eukaryota</taxon>
        <taxon>Metazoa</taxon>
        <taxon>Ecdysozoa</taxon>
        <taxon>Arthropoda</taxon>
        <taxon>Hexapoda</taxon>
        <taxon>Collembola</taxon>
        <taxon>Entomobryomorpha</taxon>
        <taxon>Entomobryoidea</taxon>
        <taxon>Orchesellidae</taxon>
        <taxon>Orchesellinae</taxon>
        <taxon>Orchesella</taxon>
    </lineage>
</organism>
<evidence type="ECO:0000256" key="7">
    <source>
        <dbReference type="ARBA" id="ARBA00023303"/>
    </source>
</evidence>
<protein>
    <submittedName>
        <fullName evidence="11">Outward-rectifier potassium channel TOK1</fullName>
    </submittedName>
</protein>
<proteinExistence type="predicted"/>
<dbReference type="Pfam" id="PF07885">
    <property type="entry name" value="Ion_trans_2"/>
    <property type="match status" value="1"/>
</dbReference>
<feature type="transmembrane region" description="Helical" evidence="9">
    <location>
        <begin position="77"/>
        <end position="102"/>
    </location>
</feature>
<keyword evidence="2" id="KW-0813">Transport</keyword>
<evidence type="ECO:0000313" key="12">
    <source>
        <dbReference type="Proteomes" id="UP000094527"/>
    </source>
</evidence>
<dbReference type="Proteomes" id="UP000094527">
    <property type="component" value="Unassembled WGS sequence"/>
</dbReference>
<evidence type="ECO:0000256" key="1">
    <source>
        <dbReference type="ARBA" id="ARBA00004141"/>
    </source>
</evidence>
<keyword evidence="12" id="KW-1185">Reference proteome</keyword>
<evidence type="ECO:0000256" key="4">
    <source>
        <dbReference type="ARBA" id="ARBA00022989"/>
    </source>
</evidence>
<evidence type="ECO:0000256" key="8">
    <source>
        <dbReference type="SAM" id="MobiDB-lite"/>
    </source>
</evidence>
<dbReference type="GO" id="GO:0005886">
    <property type="term" value="C:plasma membrane"/>
    <property type="evidence" value="ECO:0007669"/>
    <property type="project" value="TreeGrafter"/>
</dbReference>
<dbReference type="SUPFAM" id="SSF81324">
    <property type="entry name" value="Voltage-gated potassium channels"/>
    <property type="match status" value="1"/>
</dbReference>
<evidence type="ECO:0000256" key="3">
    <source>
        <dbReference type="ARBA" id="ARBA00022692"/>
    </source>
</evidence>
<keyword evidence="6 9" id="KW-0472">Membrane</keyword>
<feature type="transmembrane region" description="Helical" evidence="9">
    <location>
        <begin position="183"/>
        <end position="205"/>
    </location>
</feature>
<dbReference type="EMBL" id="LJIJ01000329">
    <property type="protein sequence ID" value="ODM98736.1"/>
    <property type="molecule type" value="Genomic_DNA"/>
</dbReference>
<evidence type="ECO:0000256" key="5">
    <source>
        <dbReference type="ARBA" id="ARBA00023065"/>
    </source>
</evidence>
<dbReference type="Gene3D" id="1.10.287.70">
    <property type="match status" value="1"/>
</dbReference>
<evidence type="ECO:0000256" key="6">
    <source>
        <dbReference type="ARBA" id="ARBA00023136"/>
    </source>
</evidence>
<keyword evidence="5" id="KW-0406">Ion transport</keyword>
<feature type="region of interest" description="Disordered" evidence="8">
    <location>
        <begin position="49"/>
        <end position="68"/>
    </location>
</feature>
<evidence type="ECO:0000313" key="11">
    <source>
        <dbReference type="EMBL" id="ODM98736.1"/>
    </source>
</evidence>
<dbReference type="GO" id="GO:0022841">
    <property type="term" value="F:potassium ion leak channel activity"/>
    <property type="evidence" value="ECO:0007669"/>
    <property type="project" value="TreeGrafter"/>
</dbReference>
<accession>A0A1D2N0B8</accession>
<feature type="domain" description="Potassium channel" evidence="10">
    <location>
        <begin position="87"/>
        <end position="129"/>
    </location>
</feature>
<evidence type="ECO:0000256" key="9">
    <source>
        <dbReference type="SAM" id="Phobius"/>
    </source>
</evidence>
<dbReference type="STRING" id="48709.A0A1D2N0B8"/>
<dbReference type="GO" id="GO:0030322">
    <property type="term" value="P:stabilization of membrane potential"/>
    <property type="evidence" value="ECO:0007669"/>
    <property type="project" value="TreeGrafter"/>
</dbReference>
<dbReference type="OrthoDB" id="297496at2759"/>